<name>A0ABQ7JHG9_9FUNG</name>
<evidence type="ECO:0000313" key="2">
    <source>
        <dbReference type="Proteomes" id="UP001194696"/>
    </source>
</evidence>
<protein>
    <submittedName>
        <fullName evidence="1">Uncharacterized protein</fullName>
    </submittedName>
</protein>
<organism evidence="1 2">
    <name type="scientific">Linnemannia gamsii</name>
    <dbReference type="NCBI Taxonomy" id="64522"/>
    <lineage>
        <taxon>Eukaryota</taxon>
        <taxon>Fungi</taxon>
        <taxon>Fungi incertae sedis</taxon>
        <taxon>Mucoromycota</taxon>
        <taxon>Mortierellomycotina</taxon>
        <taxon>Mortierellomycetes</taxon>
        <taxon>Mortierellales</taxon>
        <taxon>Mortierellaceae</taxon>
        <taxon>Linnemannia</taxon>
    </lineage>
</organism>
<feature type="non-terminal residue" evidence="1">
    <location>
        <position position="73"/>
    </location>
</feature>
<gene>
    <name evidence="1" type="ORF">BGZ96_006285</name>
</gene>
<dbReference type="EMBL" id="JAAAIM010003018">
    <property type="protein sequence ID" value="KAG0270540.1"/>
    <property type="molecule type" value="Genomic_DNA"/>
</dbReference>
<evidence type="ECO:0000313" key="1">
    <source>
        <dbReference type="EMBL" id="KAG0270540.1"/>
    </source>
</evidence>
<comment type="caution">
    <text evidence="1">The sequence shown here is derived from an EMBL/GenBank/DDBJ whole genome shotgun (WGS) entry which is preliminary data.</text>
</comment>
<proteinExistence type="predicted"/>
<accession>A0ABQ7JHG9</accession>
<keyword evidence="2" id="KW-1185">Reference proteome</keyword>
<sequence length="73" mass="8721">ISSHNHISDMRIEVARKPKNPLDLPEIRAAVARYLDRNDLVTCLRVFRDWFKDFVRPVWHTIDLNMDKGSKRF</sequence>
<dbReference type="Proteomes" id="UP001194696">
    <property type="component" value="Unassembled WGS sequence"/>
</dbReference>
<reference evidence="1 2" key="1">
    <citation type="journal article" date="2020" name="Fungal Divers.">
        <title>Resolving the Mortierellaceae phylogeny through synthesis of multi-gene phylogenetics and phylogenomics.</title>
        <authorList>
            <person name="Vandepol N."/>
            <person name="Liber J."/>
            <person name="Desiro A."/>
            <person name="Na H."/>
            <person name="Kennedy M."/>
            <person name="Barry K."/>
            <person name="Grigoriev I.V."/>
            <person name="Miller A.N."/>
            <person name="O'Donnell K."/>
            <person name="Stajich J.E."/>
            <person name="Bonito G."/>
        </authorList>
    </citation>
    <scope>NUCLEOTIDE SEQUENCE [LARGE SCALE GENOMIC DNA]</scope>
    <source>
        <strain evidence="1 2">AD045</strain>
    </source>
</reference>
<feature type="non-terminal residue" evidence="1">
    <location>
        <position position="1"/>
    </location>
</feature>